<dbReference type="CDD" id="cd01650">
    <property type="entry name" value="RT_nLTR_like"/>
    <property type="match status" value="1"/>
</dbReference>
<dbReference type="SUPFAM" id="SSF56672">
    <property type="entry name" value="DNA/RNA polymerases"/>
    <property type="match status" value="1"/>
</dbReference>
<evidence type="ECO:0000256" key="1">
    <source>
        <dbReference type="SAM" id="MobiDB-lite"/>
    </source>
</evidence>
<accession>A0ABQ7QFW8</accession>
<dbReference type="PROSITE" id="PS50878">
    <property type="entry name" value="RT_POL"/>
    <property type="match status" value="1"/>
</dbReference>
<name>A0ABQ7QFW8_PLUXY</name>
<dbReference type="SUPFAM" id="SSF56219">
    <property type="entry name" value="DNase I-like"/>
    <property type="match status" value="1"/>
</dbReference>
<sequence length="927" mass="108188">MTETWVTESKSELLYVDGYKLATSFKRSEHTGGGVCIFVKENIDYRELDSINRKSIEFIFETCAIEILKLDLIIIVIYWPDDTRMPDLFYESLEKLLKFTQVKYTKKRIMIGGDFNVDMLVHNPPSLKLLELFKSYNFFQHVKEPTRVTNSSSTCLDLLFSNFPLDHCVKEYGFSDHKGVIGTVPNIINNKKIIWYTYKRNYHHNNVINFKTEIKKIDWNKIIVNNRNINENYTTFIETIQTALDKCIPKIKSKLKIYNNKTWLTKGIKTSSKHKRLLKSLISQTDNKTLHDNYKQYEKILKKAVLQSKKLVYINSMKHSKNKTKTMWRIVKERTNKMTRKEKQNTKLKINNHLTEDPKIVANTFNNFFLSIGQNDQLSSTPSSSSLPPEPPAAPPHISPMLHSFFLKPVNEHEIYQIIKKLKNKRSFGYDEIPPTLVKECADILTSPITRLINQSFTEACVPDQLKISAIKPHHKKGSTQDHDNYRPVANLPSFSKILETAMYIRLSSYCEKNRIFTEKQNGFRKNHTTTLAVFDFIKEILKIINGKQYAVGILLDLSKAYDRVLHNILLNKLYRIGVRGIAYEWFKSFLNNRSQYVEIEYHDQNTGLIKRIKSTQSYTTRSIPQGSILGCILFLIYINDLPNTIENYCTLFADDTSVVIPCQNESSMYQQLDNCLTLIVNWLNAHNLQINFNKTKIMQFRPYQKSPLNIKYSFNNIEIENVDTYSLLGINIDTNLNWKSHINKIASKLSRFTYALYELKKTTDINTAKSMYYAYAHSWLQYGVILWGSSTDAPKLFTLQKKCIRIIANINSMDSCRPYFIEHNILTLTSLYIYQVCLFVQKNITQFPIYSRPQNLRPRIKLAIPFSSLKIVHSSPFAMCIKIYNNLPDDLKKTTNFNHFQQNLKDFLTKKCFYTLQEFLELDQAV</sequence>
<dbReference type="InterPro" id="IPR043502">
    <property type="entry name" value="DNA/RNA_pol_sf"/>
</dbReference>
<reference evidence="3 4" key="1">
    <citation type="submission" date="2021-06" db="EMBL/GenBank/DDBJ databases">
        <title>A haploid diamondback moth (Plutella xylostella L.) genome assembly resolves 31 chromosomes and identifies a diamide resistance mutation.</title>
        <authorList>
            <person name="Ward C.M."/>
            <person name="Perry K.D."/>
            <person name="Baker G."/>
            <person name="Powis K."/>
            <person name="Heckel D.G."/>
            <person name="Baxter S.W."/>
        </authorList>
    </citation>
    <scope>NUCLEOTIDE SEQUENCE [LARGE SCALE GENOMIC DNA]</scope>
    <source>
        <strain evidence="3 4">LV</strain>
        <tissue evidence="3">Single pupa</tissue>
    </source>
</reference>
<comment type="caution">
    <text evidence="3">The sequence shown here is derived from an EMBL/GenBank/DDBJ whole genome shotgun (WGS) entry which is preliminary data.</text>
</comment>
<dbReference type="Proteomes" id="UP000823941">
    <property type="component" value="Chromosome 16"/>
</dbReference>
<dbReference type="InterPro" id="IPR000477">
    <property type="entry name" value="RT_dom"/>
</dbReference>
<organism evidence="3 4">
    <name type="scientific">Plutella xylostella</name>
    <name type="common">Diamondback moth</name>
    <name type="synonym">Plutella maculipennis</name>
    <dbReference type="NCBI Taxonomy" id="51655"/>
    <lineage>
        <taxon>Eukaryota</taxon>
        <taxon>Metazoa</taxon>
        <taxon>Ecdysozoa</taxon>
        <taxon>Arthropoda</taxon>
        <taxon>Hexapoda</taxon>
        <taxon>Insecta</taxon>
        <taxon>Pterygota</taxon>
        <taxon>Neoptera</taxon>
        <taxon>Endopterygota</taxon>
        <taxon>Lepidoptera</taxon>
        <taxon>Glossata</taxon>
        <taxon>Ditrysia</taxon>
        <taxon>Yponomeutoidea</taxon>
        <taxon>Plutellidae</taxon>
        <taxon>Plutella</taxon>
    </lineage>
</organism>
<evidence type="ECO:0000313" key="3">
    <source>
        <dbReference type="EMBL" id="KAG7303679.1"/>
    </source>
</evidence>
<evidence type="ECO:0000313" key="4">
    <source>
        <dbReference type="Proteomes" id="UP000823941"/>
    </source>
</evidence>
<dbReference type="PANTHER" id="PTHR47510">
    <property type="entry name" value="REVERSE TRANSCRIPTASE DOMAIN-CONTAINING PROTEIN"/>
    <property type="match status" value="1"/>
</dbReference>
<proteinExistence type="predicted"/>
<dbReference type="Pfam" id="PF00078">
    <property type="entry name" value="RVT_1"/>
    <property type="match status" value="1"/>
</dbReference>
<gene>
    <name evidence="3" type="ORF">JYU34_012231</name>
</gene>
<dbReference type="EMBL" id="JAHIBW010000016">
    <property type="protein sequence ID" value="KAG7303679.1"/>
    <property type="molecule type" value="Genomic_DNA"/>
</dbReference>
<evidence type="ECO:0000259" key="2">
    <source>
        <dbReference type="PROSITE" id="PS50878"/>
    </source>
</evidence>
<dbReference type="PANTHER" id="PTHR47510:SF3">
    <property type="entry name" value="ENDO_EXONUCLEASE_PHOSPHATASE DOMAIN-CONTAINING PROTEIN"/>
    <property type="match status" value="1"/>
</dbReference>
<feature type="region of interest" description="Disordered" evidence="1">
    <location>
        <begin position="376"/>
        <end position="395"/>
    </location>
</feature>
<protein>
    <recommendedName>
        <fullName evidence="2">Reverse transcriptase domain-containing protein</fullName>
    </recommendedName>
</protein>
<keyword evidence="4" id="KW-1185">Reference proteome</keyword>
<feature type="domain" description="Reverse transcriptase" evidence="2">
    <location>
        <begin position="455"/>
        <end position="733"/>
    </location>
</feature>
<dbReference type="InterPro" id="IPR036691">
    <property type="entry name" value="Endo/exonu/phosph_ase_sf"/>
</dbReference>